<protein>
    <recommendedName>
        <fullName evidence="1">PilZ domain-containing protein</fullName>
    </recommendedName>
</protein>
<dbReference type="EMBL" id="BLVO01000013">
    <property type="protein sequence ID" value="GFM33181.1"/>
    <property type="molecule type" value="Genomic_DNA"/>
</dbReference>
<accession>A0A7J0BIV7</accession>
<dbReference type="AlphaFoldDB" id="A0A7J0BIV7"/>
<evidence type="ECO:0000313" key="3">
    <source>
        <dbReference type="Proteomes" id="UP000503840"/>
    </source>
</evidence>
<dbReference type="SUPFAM" id="SSF141371">
    <property type="entry name" value="PilZ domain-like"/>
    <property type="match status" value="1"/>
</dbReference>
<feature type="domain" description="PilZ" evidence="1">
    <location>
        <begin position="54"/>
        <end position="167"/>
    </location>
</feature>
<evidence type="ECO:0000313" key="2">
    <source>
        <dbReference type="EMBL" id="GFM33181.1"/>
    </source>
</evidence>
<organism evidence="2 3">
    <name type="scientific">Desulfovibrio subterraneus</name>
    <dbReference type="NCBI Taxonomy" id="2718620"/>
    <lineage>
        <taxon>Bacteria</taxon>
        <taxon>Pseudomonadati</taxon>
        <taxon>Thermodesulfobacteriota</taxon>
        <taxon>Desulfovibrionia</taxon>
        <taxon>Desulfovibrionales</taxon>
        <taxon>Desulfovibrionaceae</taxon>
        <taxon>Desulfovibrio</taxon>
    </lineage>
</organism>
<proteinExistence type="predicted"/>
<gene>
    <name evidence="2" type="ORF">DSM101010T_15460</name>
</gene>
<dbReference type="Gene3D" id="2.40.10.220">
    <property type="entry name" value="predicted glycosyltransferase like domains"/>
    <property type="match status" value="1"/>
</dbReference>
<comment type="caution">
    <text evidence="2">The sequence shown here is derived from an EMBL/GenBank/DDBJ whole genome shotgun (WGS) entry which is preliminary data.</text>
</comment>
<dbReference type="RefSeq" id="WP_174404861.1">
    <property type="nucleotide sequence ID" value="NZ_BLVO01000013.1"/>
</dbReference>
<name>A0A7J0BIV7_9BACT</name>
<dbReference type="InterPro" id="IPR009875">
    <property type="entry name" value="PilZ_domain"/>
</dbReference>
<reference evidence="2 3" key="1">
    <citation type="submission" date="2020-05" db="EMBL/GenBank/DDBJ databases">
        <title>Draft genome sequence of Desulfovibrio sp. strain HN2T.</title>
        <authorList>
            <person name="Ueno A."/>
            <person name="Tamazawa S."/>
            <person name="Tamamura S."/>
            <person name="Murakami T."/>
            <person name="Kiyama T."/>
            <person name="Inomata H."/>
            <person name="Amano Y."/>
            <person name="Miyakawa K."/>
            <person name="Tamaki H."/>
            <person name="Naganuma T."/>
            <person name="Kaneko K."/>
        </authorList>
    </citation>
    <scope>NUCLEOTIDE SEQUENCE [LARGE SCALE GENOMIC DNA]</scope>
    <source>
        <strain evidence="2 3">HN2</strain>
    </source>
</reference>
<keyword evidence="3" id="KW-1185">Reference proteome</keyword>
<dbReference type="Pfam" id="PF07238">
    <property type="entry name" value="PilZ"/>
    <property type="match status" value="1"/>
</dbReference>
<dbReference type="Proteomes" id="UP000503840">
    <property type="component" value="Unassembled WGS sequence"/>
</dbReference>
<dbReference type="GO" id="GO:0035438">
    <property type="term" value="F:cyclic-di-GMP binding"/>
    <property type="evidence" value="ECO:0007669"/>
    <property type="project" value="InterPro"/>
</dbReference>
<sequence>MKTINYTYKISNEIGRRLECAAEEMGIASQELLDGIVDQFLYYRELSKTHGSDQRAFNRMHLSLPAMIYMKDTNGTHGKYQAATIRDISHIGLGLSCKDTAFGGTLRNSNSDTLDFEVFFSIGEDRLPLRFNCKAKRIDALGDELHVGAIFEMTDLDSKERLRSLLEKGGPVEAMLLNTPEQNDQP</sequence>
<evidence type="ECO:0000259" key="1">
    <source>
        <dbReference type="Pfam" id="PF07238"/>
    </source>
</evidence>